<sequence>MKSDEVRGGIKVFNAEQSTQENVGVGSKFKQSPIGSCANNSGGKRKTWKLESSEKNLEISSRGKVGAFADKFERSPTFHARKLRSESHKGGAAESCEGHEKVQLRKTKSDSIKKNASSFGSISGTSIQLRKTKSERDRVSDDCGRVEVENLKNGVADENCTDCDDDVCLQKVNLLNTYENVVQFQRQQTFHKQQASCRV</sequence>
<feature type="region of interest" description="Disordered" evidence="1">
    <location>
        <begin position="21"/>
        <end position="57"/>
    </location>
</feature>
<dbReference type="AlphaFoldDB" id="A0AAN9PSW3"/>
<protein>
    <submittedName>
        <fullName evidence="2">Uncharacterized protein</fullName>
    </submittedName>
</protein>
<dbReference type="EMBL" id="JAYKXN010000002">
    <property type="protein sequence ID" value="KAK7310865.1"/>
    <property type="molecule type" value="Genomic_DNA"/>
</dbReference>
<name>A0AAN9PSW3_CLITE</name>
<feature type="region of interest" description="Disordered" evidence="1">
    <location>
        <begin position="79"/>
        <end position="117"/>
    </location>
</feature>
<proteinExistence type="predicted"/>
<feature type="compositionally biased region" description="Basic and acidic residues" evidence="1">
    <location>
        <begin position="83"/>
        <end position="113"/>
    </location>
</feature>
<organism evidence="2 3">
    <name type="scientific">Clitoria ternatea</name>
    <name type="common">Butterfly pea</name>
    <dbReference type="NCBI Taxonomy" id="43366"/>
    <lineage>
        <taxon>Eukaryota</taxon>
        <taxon>Viridiplantae</taxon>
        <taxon>Streptophyta</taxon>
        <taxon>Embryophyta</taxon>
        <taxon>Tracheophyta</taxon>
        <taxon>Spermatophyta</taxon>
        <taxon>Magnoliopsida</taxon>
        <taxon>eudicotyledons</taxon>
        <taxon>Gunneridae</taxon>
        <taxon>Pentapetalae</taxon>
        <taxon>rosids</taxon>
        <taxon>fabids</taxon>
        <taxon>Fabales</taxon>
        <taxon>Fabaceae</taxon>
        <taxon>Papilionoideae</taxon>
        <taxon>50 kb inversion clade</taxon>
        <taxon>NPAAA clade</taxon>
        <taxon>indigoferoid/millettioid clade</taxon>
        <taxon>Phaseoleae</taxon>
        <taxon>Clitoria</taxon>
    </lineage>
</organism>
<evidence type="ECO:0000313" key="2">
    <source>
        <dbReference type="EMBL" id="KAK7310865.1"/>
    </source>
</evidence>
<comment type="caution">
    <text evidence="2">The sequence shown here is derived from an EMBL/GenBank/DDBJ whole genome shotgun (WGS) entry which is preliminary data.</text>
</comment>
<feature type="compositionally biased region" description="Polar residues" evidence="1">
    <location>
        <begin position="29"/>
        <end position="42"/>
    </location>
</feature>
<feature type="compositionally biased region" description="Basic and acidic residues" evidence="1">
    <location>
        <begin position="48"/>
        <end position="57"/>
    </location>
</feature>
<evidence type="ECO:0000256" key="1">
    <source>
        <dbReference type="SAM" id="MobiDB-lite"/>
    </source>
</evidence>
<gene>
    <name evidence="2" type="ORF">RJT34_08634</name>
</gene>
<accession>A0AAN9PSW3</accession>
<dbReference type="Proteomes" id="UP001359559">
    <property type="component" value="Unassembled WGS sequence"/>
</dbReference>
<reference evidence="2 3" key="1">
    <citation type="submission" date="2024-01" db="EMBL/GenBank/DDBJ databases">
        <title>The genomes of 5 underutilized Papilionoideae crops provide insights into root nodulation and disease resistance.</title>
        <authorList>
            <person name="Yuan L."/>
        </authorList>
    </citation>
    <scope>NUCLEOTIDE SEQUENCE [LARGE SCALE GENOMIC DNA]</scope>
    <source>
        <strain evidence="2">LY-2023</strain>
        <tissue evidence="2">Leaf</tissue>
    </source>
</reference>
<evidence type="ECO:0000313" key="3">
    <source>
        <dbReference type="Proteomes" id="UP001359559"/>
    </source>
</evidence>
<keyword evidence="3" id="KW-1185">Reference proteome</keyword>